<sequence length="308" mass="35664">MFESPKKQRTKPKLTSGKRKAQFQLKPSIDEKKDKHHEHEHKEEDPTTADSKIAVEYLDGAYKEEQALKKNISFDVFFESPKKLKPKPKLTFINRKQKKVTKINIDDNEVQKEKKHEKSHIVPSKTTEVKLSNGKFGGKFTNGKLGGKFTNDVKRKDDNEIRLRFSFLHGTTSIPSRIPVMVRFHGENTSYTRLNNEKPRVNSARRIPVRVLRITNTNKATITVPLAVRSFPESKISVRRRRTDLKISSTRNAKSPNGDDSESPRKRERGTKLPRITRKSRIPVIIKGCVWNTENSVRCEEKRKNRRS</sequence>
<dbReference type="EMBL" id="CACVKT020007769">
    <property type="protein sequence ID" value="CAC5410379.1"/>
    <property type="molecule type" value="Genomic_DNA"/>
</dbReference>
<evidence type="ECO:0000313" key="3">
    <source>
        <dbReference type="Proteomes" id="UP000507470"/>
    </source>
</evidence>
<keyword evidence="3" id="KW-1185">Reference proteome</keyword>
<organism evidence="2 3">
    <name type="scientific">Mytilus coruscus</name>
    <name type="common">Sea mussel</name>
    <dbReference type="NCBI Taxonomy" id="42192"/>
    <lineage>
        <taxon>Eukaryota</taxon>
        <taxon>Metazoa</taxon>
        <taxon>Spiralia</taxon>
        <taxon>Lophotrochozoa</taxon>
        <taxon>Mollusca</taxon>
        <taxon>Bivalvia</taxon>
        <taxon>Autobranchia</taxon>
        <taxon>Pteriomorphia</taxon>
        <taxon>Mytilida</taxon>
        <taxon>Mytiloidea</taxon>
        <taxon>Mytilidae</taxon>
        <taxon>Mytilinae</taxon>
        <taxon>Mytilus</taxon>
    </lineage>
</organism>
<gene>
    <name evidence="2" type="ORF">MCOR_43570</name>
</gene>
<feature type="region of interest" description="Disordered" evidence="1">
    <location>
        <begin position="238"/>
        <end position="278"/>
    </location>
</feature>
<proteinExistence type="predicted"/>
<accession>A0A6J8DQM9</accession>
<evidence type="ECO:0000313" key="2">
    <source>
        <dbReference type="EMBL" id="CAC5410379.1"/>
    </source>
</evidence>
<feature type="compositionally biased region" description="Basic residues" evidence="1">
    <location>
        <begin position="7"/>
        <end position="21"/>
    </location>
</feature>
<dbReference type="Proteomes" id="UP000507470">
    <property type="component" value="Unassembled WGS sequence"/>
</dbReference>
<feature type="region of interest" description="Disordered" evidence="1">
    <location>
        <begin position="1"/>
        <end position="51"/>
    </location>
</feature>
<protein>
    <submittedName>
        <fullName evidence="2">Uncharacterized protein</fullName>
    </submittedName>
</protein>
<feature type="compositionally biased region" description="Polar residues" evidence="1">
    <location>
        <begin position="246"/>
        <end position="255"/>
    </location>
</feature>
<name>A0A6J8DQM9_MYTCO</name>
<dbReference type="AlphaFoldDB" id="A0A6J8DQM9"/>
<evidence type="ECO:0000256" key="1">
    <source>
        <dbReference type="SAM" id="MobiDB-lite"/>
    </source>
</evidence>
<reference evidence="2 3" key="1">
    <citation type="submission" date="2020-06" db="EMBL/GenBank/DDBJ databases">
        <authorList>
            <person name="Li R."/>
            <person name="Bekaert M."/>
        </authorList>
    </citation>
    <scope>NUCLEOTIDE SEQUENCE [LARGE SCALE GENOMIC DNA]</scope>
    <source>
        <strain evidence="3">wild</strain>
    </source>
</reference>